<comment type="caution">
    <text evidence="3">The sequence shown here is derived from an EMBL/GenBank/DDBJ whole genome shotgun (WGS) entry which is preliminary data.</text>
</comment>
<name>A0AA40CCT2_9PEZI</name>
<dbReference type="PANTHER" id="PTHR43591">
    <property type="entry name" value="METHYLTRANSFERASE"/>
    <property type="match status" value="1"/>
</dbReference>
<evidence type="ECO:0000256" key="1">
    <source>
        <dbReference type="ARBA" id="ARBA00038158"/>
    </source>
</evidence>
<organism evidence="3 4">
    <name type="scientific">Immersiella caudata</name>
    <dbReference type="NCBI Taxonomy" id="314043"/>
    <lineage>
        <taxon>Eukaryota</taxon>
        <taxon>Fungi</taxon>
        <taxon>Dikarya</taxon>
        <taxon>Ascomycota</taxon>
        <taxon>Pezizomycotina</taxon>
        <taxon>Sordariomycetes</taxon>
        <taxon>Sordariomycetidae</taxon>
        <taxon>Sordariales</taxon>
        <taxon>Lasiosphaeriaceae</taxon>
        <taxon>Immersiella</taxon>
    </lineage>
</organism>
<feature type="domain" description="Methyltransferase type 11" evidence="2">
    <location>
        <begin position="69"/>
        <end position="175"/>
    </location>
</feature>
<protein>
    <submittedName>
        <fullName evidence="3">S-adenosyl-L-methionine-dependent methyltransferase</fullName>
    </submittedName>
</protein>
<evidence type="ECO:0000259" key="2">
    <source>
        <dbReference type="Pfam" id="PF08241"/>
    </source>
</evidence>
<proteinExistence type="inferred from homology"/>
<dbReference type="Gene3D" id="3.40.50.150">
    <property type="entry name" value="Vaccinia Virus protein VP39"/>
    <property type="match status" value="1"/>
</dbReference>
<reference evidence="3" key="1">
    <citation type="submission" date="2023-06" db="EMBL/GenBank/DDBJ databases">
        <title>Genome-scale phylogeny and comparative genomics of the fungal order Sordariales.</title>
        <authorList>
            <consortium name="Lawrence Berkeley National Laboratory"/>
            <person name="Hensen N."/>
            <person name="Bonometti L."/>
            <person name="Westerberg I."/>
            <person name="Brannstrom I.O."/>
            <person name="Guillou S."/>
            <person name="Cros-Aarteil S."/>
            <person name="Calhoun S."/>
            <person name="Haridas S."/>
            <person name="Kuo A."/>
            <person name="Mondo S."/>
            <person name="Pangilinan J."/>
            <person name="Riley R."/>
            <person name="Labutti K."/>
            <person name="Andreopoulos B."/>
            <person name="Lipzen A."/>
            <person name="Chen C."/>
            <person name="Yanf M."/>
            <person name="Daum C."/>
            <person name="Ng V."/>
            <person name="Clum A."/>
            <person name="Steindorff A."/>
            <person name="Ohm R."/>
            <person name="Martin F."/>
            <person name="Silar P."/>
            <person name="Natvig D."/>
            <person name="Lalanne C."/>
            <person name="Gautier V."/>
            <person name="Ament-Velasquez S.L."/>
            <person name="Kruys A."/>
            <person name="Hutchinson M.I."/>
            <person name="Powell A.J."/>
            <person name="Barry K."/>
            <person name="Miller A.N."/>
            <person name="Grigoriev I.V."/>
            <person name="Debuchy R."/>
            <person name="Gladieux P."/>
            <person name="Thoren M.H."/>
            <person name="Johannesson H."/>
        </authorList>
    </citation>
    <scope>NUCLEOTIDE SEQUENCE</scope>
    <source>
        <strain evidence="3">CBS 606.72</strain>
    </source>
</reference>
<sequence>MTSEHNKAYFNQEAASYDSKHEKTLAQIVKEIQSRLEFIGVDWVDDDGEDDESGDDRKNNIPKKQVRLLDYASGTGVISRALASYTTQCVGIDLSDSMVATYNARADNQGLAESEMRAYQGDLTVPNDSNPAKFASENFFDFDIAAVGLGFHHFDDPTLAAHRLVERLRIGGVLLVLDFLPHEKMHSTHAASHTVTHHGFSREAIQKIFDDAGAGKDFAIEDVAVVFNKPNENGHEMRRQLFLARGTKA</sequence>
<dbReference type="EMBL" id="JAULSU010000001">
    <property type="protein sequence ID" value="KAK0633727.1"/>
    <property type="molecule type" value="Genomic_DNA"/>
</dbReference>
<gene>
    <name evidence="3" type="ORF">B0T14DRAFT_491852</name>
</gene>
<accession>A0AA40CCT2</accession>
<evidence type="ECO:0000313" key="3">
    <source>
        <dbReference type="EMBL" id="KAK0633727.1"/>
    </source>
</evidence>
<dbReference type="GO" id="GO:0008757">
    <property type="term" value="F:S-adenosylmethionine-dependent methyltransferase activity"/>
    <property type="evidence" value="ECO:0007669"/>
    <property type="project" value="InterPro"/>
</dbReference>
<dbReference type="AlphaFoldDB" id="A0AA40CCT2"/>
<dbReference type="InterPro" id="IPR029063">
    <property type="entry name" value="SAM-dependent_MTases_sf"/>
</dbReference>
<dbReference type="PANTHER" id="PTHR43591:SF108">
    <property type="entry name" value="S-ADENOSYL-L-METHIONINE-DEPENDENT METHYLTRANSFERASE"/>
    <property type="match status" value="1"/>
</dbReference>
<dbReference type="CDD" id="cd02440">
    <property type="entry name" value="AdoMet_MTases"/>
    <property type="match status" value="1"/>
</dbReference>
<comment type="similarity">
    <text evidence="1">Belongs to the methyltransferase superfamily. LaeA methyltransferase family.</text>
</comment>
<keyword evidence="3" id="KW-0489">Methyltransferase</keyword>
<dbReference type="InterPro" id="IPR013216">
    <property type="entry name" value="Methyltransf_11"/>
</dbReference>
<dbReference type="Proteomes" id="UP001175000">
    <property type="component" value="Unassembled WGS sequence"/>
</dbReference>
<keyword evidence="4" id="KW-1185">Reference proteome</keyword>
<keyword evidence="3" id="KW-0808">Transferase</keyword>
<dbReference type="GO" id="GO:0032259">
    <property type="term" value="P:methylation"/>
    <property type="evidence" value="ECO:0007669"/>
    <property type="project" value="UniProtKB-KW"/>
</dbReference>
<evidence type="ECO:0000313" key="4">
    <source>
        <dbReference type="Proteomes" id="UP001175000"/>
    </source>
</evidence>
<dbReference type="SUPFAM" id="SSF53335">
    <property type="entry name" value="S-adenosyl-L-methionine-dependent methyltransferases"/>
    <property type="match status" value="1"/>
</dbReference>
<dbReference type="Pfam" id="PF08241">
    <property type="entry name" value="Methyltransf_11"/>
    <property type="match status" value="1"/>
</dbReference>